<dbReference type="InterPro" id="IPR023753">
    <property type="entry name" value="FAD/NAD-binding_dom"/>
</dbReference>
<keyword evidence="6 8" id="KW-0560">Oxidoreductase</keyword>
<evidence type="ECO:0000256" key="6">
    <source>
        <dbReference type="ARBA" id="ARBA00023002"/>
    </source>
</evidence>
<dbReference type="Gene3D" id="3.50.50.60">
    <property type="entry name" value="FAD/NAD(P)-binding domain"/>
    <property type="match status" value="1"/>
</dbReference>
<comment type="catalytic activity">
    <reaction evidence="7 8">
        <text>2 reduced [adrenodoxin] + NADP(+) + H(+) = 2 oxidized [adrenodoxin] + NADPH</text>
        <dbReference type="Rhea" id="RHEA:42312"/>
        <dbReference type="Rhea" id="RHEA-COMP:9998"/>
        <dbReference type="Rhea" id="RHEA-COMP:9999"/>
        <dbReference type="ChEBI" id="CHEBI:15378"/>
        <dbReference type="ChEBI" id="CHEBI:33737"/>
        <dbReference type="ChEBI" id="CHEBI:33738"/>
        <dbReference type="ChEBI" id="CHEBI:57783"/>
        <dbReference type="ChEBI" id="CHEBI:58349"/>
        <dbReference type="EC" id="1.18.1.6"/>
    </reaction>
</comment>
<feature type="binding site" evidence="10">
    <location>
        <begin position="238"/>
        <end position="239"/>
    </location>
    <ligand>
        <name>NADP(+)</name>
        <dbReference type="ChEBI" id="CHEBI:58349"/>
    </ligand>
</feature>
<gene>
    <name evidence="13" type="ORF">BK809_0006418</name>
</gene>
<keyword evidence="5 8" id="KW-0521">NADP</keyword>
<dbReference type="Proteomes" id="UP000190776">
    <property type="component" value="Unassembled WGS sequence"/>
</dbReference>
<keyword evidence="8" id="KW-0496">Mitochondrion</keyword>
<dbReference type="PANTHER" id="PTHR48467">
    <property type="entry name" value="GLUTAMATE SYNTHASE 1 [NADH], CHLOROPLASTIC-LIKE"/>
    <property type="match status" value="1"/>
</dbReference>
<comment type="subcellular location">
    <subcellularLocation>
        <location evidence="8">Mitochondrion</location>
    </subcellularLocation>
</comment>
<feature type="compositionally biased region" description="Pro residues" evidence="11">
    <location>
        <begin position="423"/>
        <end position="437"/>
    </location>
</feature>
<name>A0A1S8B431_9PEZI</name>
<dbReference type="Pfam" id="PF07992">
    <property type="entry name" value="Pyr_redox_2"/>
    <property type="match status" value="1"/>
</dbReference>
<dbReference type="PANTHER" id="PTHR48467:SF1">
    <property type="entry name" value="GLUTAMATE SYNTHASE 1 [NADH], CHLOROPLASTIC-LIKE"/>
    <property type="match status" value="1"/>
</dbReference>
<feature type="binding site" evidence="10">
    <location>
        <begin position="194"/>
        <end position="197"/>
    </location>
    <ligand>
        <name>NADP(+)</name>
        <dbReference type="ChEBI" id="CHEBI:58349"/>
    </ligand>
</feature>
<dbReference type="SUPFAM" id="SSF51971">
    <property type="entry name" value="Nucleotide-binding domain"/>
    <property type="match status" value="1"/>
</dbReference>
<evidence type="ECO:0000256" key="8">
    <source>
        <dbReference type="PIRNR" id="PIRNR000362"/>
    </source>
</evidence>
<feature type="binding site" evidence="10">
    <location>
        <position position="474"/>
    </location>
    <ligand>
        <name>NADP(+)</name>
        <dbReference type="ChEBI" id="CHEBI:58349"/>
    </ligand>
</feature>
<keyword evidence="4 8" id="KW-0274">FAD</keyword>
<dbReference type="PRINTS" id="PR00419">
    <property type="entry name" value="ADXRDTASE"/>
</dbReference>
<evidence type="ECO:0000256" key="4">
    <source>
        <dbReference type="ARBA" id="ARBA00022827"/>
    </source>
</evidence>
<comment type="similarity">
    <text evidence="2 8">Belongs to the ferredoxin--NADP reductase type 1 family.</text>
</comment>
<feature type="domain" description="FAD/NAD(P)-binding" evidence="12">
    <location>
        <begin position="47"/>
        <end position="207"/>
    </location>
</feature>
<dbReference type="InterPro" id="IPR021163">
    <property type="entry name" value="Ferredox_Rdtase_adrenod"/>
</dbReference>
<evidence type="ECO:0000259" key="12">
    <source>
        <dbReference type="Pfam" id="PF07992"/>
    </source>
</evidence>
<dbReference type="EMBL" id="MSZU01000114">
    <property type="protein sequence ID" value="OMP82108.1"/>
    <property type="molecule type" value="Genomic_DNA"/>
</dbReference>
<dbReference type="PIRSF" id="PIRSF000362">
    <property type="entry name" value="FNR"/>
    <property type="match status" value="1"/>
</dbReference>
<protein>
    <recommendedName>
        <fullName evidence="8">NADPH:adrenodoxin oxidoreductase, mitochondrial</fullName>
        <ecNumber evidence="8">1.18.1.6</ecNumber>
    </recommendedName>
</protein>
<feature type="region of interest" description="Disordered" evidence="11">
    <location>
        <begin position="421"/>
        <end position="453"/>
    </location>
</feature>
<feature type="binding site" evidence="9">
    <location>
        <position position="122"/>
    </location>
    <ligand>
        <name>FAD</name>
        <dbReference type="ChEBI" id="CHEBI:57692"/>
    </ligand>
</feature>
<evidence type="ECO:0000256" key="9">
    <source>
        <dbReference type="PIRSR" id="PIRSR000362-1"/>
    </source>
</evidence>
<evidence type="ECO:0000256" key="3">
    <source>
        <dbReference type="ARBA" id="ARBA00022630"/>
    </source>
</evidence>
<feature type="binding site" evidence="9">
    <location>
        <position position="57"/>
    </location>
    <ligand>
        <name>FAD</name>
        <dbReference type="ChEBI" id="CHEBI:57692"/>
    </ligand>
</feature>
<dbReference type="EC" id="1.18.1.6" evidence="8"/>
<evidence type="ECO:0000256" key="10">
    <source>
        <dbReference type="PIRSR" id="PIRSR000362-2"/>
    </source>
</evidence>
<accession>A0A1S8B431</accession>
<evidence type="ECO:0000256" key="7">
    <source>
        <dbReference type="ARBA" id="ARBA00048933"/>
    </source>
</evidence>
<keyword evidence="3 8" id="KW-0285">Flavoprotein</keyword>
<proteinExistence type="inferred from homology"/>
<evidence type="ECO:0000313" key="13">
    <source>
        <dbReference type="EMBL" id="OMP82108.1"/>
    </source>
</evidence>
<feature type="binding site" evidence="9">
    <location>
        <begin position="474"/>
        <end position="476"/>
    </location>
    <ligand>
        <name>FAD</name>
        <dbReference type="ChEBI" id="CHEBI:57692"/>
    </ligand>
</feature>
<dbReference type="STRING" id="420778.A0A1S8B431"/>
<evidence type="ECO:0000256" key="1">
    <source>
        <dbReference type="ARBA" id="ARBA00001974"/>
    </source>
</evidence>
<reference evidence="13 14" key="1">
    <citation type="submission" date="2017-01" db="EMBL/GenBank/DDBJ databases">
        <title>Draft genome sequence of Diplodia seriata F98.1, a fungal species involved in grapevine trunk diseases.</title>
        <authorList>
            <person name="Robert-Siegwald G."/>
            <person name="Vallet J."/>
            <person name="Abou-Mansour E."/>
            <person name="Xu J."/>
            <person name="Rey P."/>
            <person name="Bertsch C."/>
            <person name="Rego C."/>
            <person name="Larignon P."/>
            <person name="Fontaine F."/>
            <person name="Lebrun M.-H."/>
        </authorList>
    </citation>
    <scope>NUCLEOTIDE SEQUENCE [LARGE SCALE GENOMIC DNA]</scope>
    <source>
        <strain evidence="13 14">F98.1</strain>
    </source>
</reference>
<dbReference type="AlphaFoldDB" id="A0A1S8B431"/>
<dbReference type="Gene3D" id="3.40.50.720">
    <property type="entry name" value="NAD(P)-binding Rossmann-like Domain"/>
    <property type="match status" value="1"/>
</dbReference>
<dbReference type="InterPro" id="IPR055275">
    <property type="entry name" value="Ferredox_Rdtase"/>
</dbReference>
<feature type="binding site" evidence="9">
    <location>
        <position position="86"/>
    </location>
    <ligand>
        <name>FAD</name>
        <dbReference type="ChEBI" id="CHEBI:57692"/>
    </ligand>
</feature>
<sequence length="561" mass="61289">MRLPRPAPFVCRACSHRLRAPSRPHAPLSRSSLGVRHASSGSSAFPFRVAVIGSGPAGSYPAYRPMSQLPRAHVHMYEQQPVPYGLVRFGVAPDHPEVKYCQEKFEEVAASARFTFIGNVQVGHHLPLSALAAHYDAILFAYGASKDQALNIPGEDLDGVYSARAFVGWYNGLPEYADLDPALDTAKDAVIVGQGNVALDVARILLSNVDELRKTDITEHALEKLSRNKIDSIRIVGRRGPMQAAYTIKEIRELFNLPNVFFNPIPSPLFPPPEYKLNRQMKRLTKILQEGSPNGAPPQDPPPGTKQWTLNHFLAPAAFRAATRGETRINNATFRHTSFRVPLGGGLVDPFDRSATVEPSPGGYTTSYPADIAFRSVGYKAEPLPGFEDLGIPFFHHNGTIPQDGCGRVAANPPVRRVQFGRPPTPTPDAPGVPVGPPNSTIPDPGNSDPATTSSFDQLPGIYVAGWVKRGPTGVILTTMQDAFTTADSIIADWGRARPFLPSDARGWKALRDRAVAAGARPVSWEDWKRIDTAERERGKEQGRVRAKFVRTEDMLKVLDG</sequence>
<evidence type="ECO:0000256" key="5">
    <source>
        <dbReference type="ARBA" id="ARBA00022857"/>
    </source>
</evidence>
<evidence type="ECO:0000313" key="14">
    <source>
        <dbReference type="Proteomes" id="UP000190776"/>
    </source>
</evidence>
<feature type="binding site" evidence="10">
    <location>
        <position position="250"/>
    </location>
    <ligand>
        <name>NADP(+)</name>
        <dbReference type="ChEBI" id="CHEBI:58349"/>
    </ligand>
</feature>
<evidence type="ECO:0000256" key="11">
    <source>
        <dbReference type="SAM" id="MobiDB-lite"/>
    </source>
</evidence>
<dbReference type="GO" id="GO:0005739">
    <property type="term" value="C:mitochondrion"/>
    <property type="evidence" value="ECO:0007669"/>
    <property type="project" value="UniProtKB-SubCell"/>
</dbReference>
<evidence type="ECO:0000256" key="2">
    <source>
        <dbReference type="ARBA" id="ARBA00008312"/>
    </source>
</evidence>
<feature type="binding site" evidence="9">
    <location>
        <position position="78"/>
    </location>
    <ligand>
        <name>FAD</name>
        <dbReference type="ChEBI" id="CHEBI:57692"/>
    </ligand>
</feature>
<feature type="binding site" evidence="9">
    <location>
        <position position="467"/>
    </location>
    <ligand>
        <name>FAD</name>
        <dbReference type="ChEBI" id="CHEBI:57692"/>
    </ligand>
</feature>
<dbReference type="InterPro" id="IPR036188">
    <property type="entry name" value="FAD/NAD-bd_sf"/>
</dbReference>
<dbReference type="OrthoDB" id="333024at2759"/>
<organism evidence="13 14">
    <name type="scientific">Diplodia seriata</name>
    <dbReference type="NCBI Taxonomy" id="420778"/>
    <lineage>
        <taxon>Eukaryota</taxon>
        <taxon>Fungi</taxon>
        <taxon>Dikarya</taxon>
        <taxon>Ascomycota</taxon>
        <taxon>Pezizomycotina</taxon>
        <taxon>Dothideomycetes</taxon>
        <taxon>Dothideomycetes incertae sedis</taxon>
        <taxon>Botryosphaeriales</taxon>
        <taxon>Botryosphaeriaceae</taxon>
        <taxon>Diplodia</taxon>
    </lineage>
</organism>
<comment type="cofactor">
    <cofactor evidence="1 8 9">
        <name>FAD</name>
        <dbReference type="ChEBI" id="CHEBI:57692"/>
    </cofactor>
</comment>
<dbReference type="SUPFAM" id="SSF51905">
    <property type="entry name" value="FAD/NAD(P)-binding domain"/>
    <property type="match status" value="1"/>
</dbReference>
<dbReference type="GO" id="GO:0016491">
    <property type="term" value="F:oxidoreductase activity"/>
    <property type="evidence" value="ECO:0007669"/>
    <property type="project" value="UniProtKB-KW"/>
</dbReference>
<comment type="caution">
    <text evidence="13">The sequence shown here is derived from an EMBL/GenBank/DDBJ whole genome shotgun (WGS) entry which is preliminary data.</text>
</comment>